<dbReference type="AlphaFoldDB" id="A0A1E5WGS9"/>
<feature type="signal peptide" evidence="1">
    <location>
        <begin position="1"/>
        <end position="23"/>
    </location>
</feature>
<feature type="chain" id="PRO_5009189263" description="DUF1618 domain-containing protein" evidence="1">
    <location>
        <begin position="24"/>
        <end position="224"/>
    </location>
</feature>
<sequence>MASTTPPPPRWVILGLSNLKSLGLVSLPCSGGAEYIVAELRMDPGVHNASLVFFRSGAAAWAERKLTRPDMPGRTCLHWGWNSDNVIAHDGNLWWISLERGLLSCNPLDEHPVLRLDEFQRPSLKSFDTNLTVMWKQTGDAYKASKMPEQIPVVALISPTNPDHVFFFLDQYLFVVDVMEGQLVDYRIEELALLPSLQPPISWRYFMAWDLPSSLVTRGTAFSL</sequence>
<protein>
    <recommendedName>
        <fullName evidence="4">DUF1618 domain-containing protein</fullName>
    </recommendedName>
</protein>
<comment type="caution">
    <text evidence="2">The sequence shown here is derived from an EMBL/GenBank/DDBJ whole genome shotgun (WGS) entry which is preliminary data.</text>
</comment>
<dbReference type="Proteomes" id="UP000095767">
    <property type="component" value="Unassembled WGS sequence"/>
</dbReference>
<keyword evidence="1" id="KW-0732">Signal</keyword>
<dbReference type="PANTHER" id="PTHR33086">
    <property type="entry name" value="OS05G0468200 PROTEIN-RELATED"/>
    <property type="match status" value="1"/>
</dbReference>
<dbReference type="EMBL" id="LWDX02008797">
    <property type="protein sequence ID" value="OEL36568.1"/>
    <property type="molecule type" value="Genomic_DNA"/>
</dbReference>
<dbReference type="PANTHER" id="PTHR33086:SF51">
    <property type="entry name" value="OS06G0307900 PROTEIN"/>
    <property type="match status" value="1"/>
</dbReference>
<dbReference type="OrthoDB" id="637148at2759"/>
<name>A0A1E5WGS9_9POAL</name>
<proteinExistence type="predicted"/>
<accession>A0A1E5WGS9</accession>
<evidence type="ECO:0008006" key="4">
    <source>
        <dbReference type="Google" id="ProtNLM"/>
    </source>
</evidence>
<keyword evidence="3" id="KW-1185">Reference proteome</keyword>
<evidence type="ECO:0000313" key="3">
    <source>
        <dbReference type="Proteomes" id="UP000095767"/>
    </source>
</evidence>
<gene>
    <name evidence="2" type="ORF">BAE44_0002413</name>
</gene>
<evidence type="ECO:0000256" key="1">
    <source>
        <dbReference type="SAM" id="SignalP"/>
    </source>
</evidence>
<organism evidence="2 3">
    <name type="scientific">Dichanthelium oligosanthes</name>
    <dbReference type="NCBI Taxonomy" id="888268"/>
    <lineage>
        <taxon>Eukaryota</taxon>
        <taxon>Viridiplantae</taxon>
        <taxon>Streptophyta</taxon>
        <taxon>Embryophyta</taxon>
        <taxon>Tracheophyta</taxon>
        <taxon>Spermatophyta</taxon>
        <taxon>Magnoliopsida</taxon>
        <taxon>Liliopsida</taxon>
        <taxon>Poales</taxon>
        <taxon>Poaceae</taxon>
        <taxon>PACMAD clade</taxon>
        <taxon>Panicoideae</taxon>
        <taxon>Panicodae</taxon>
        <taxon>Paniceae</taxon>
        <taxon>Dichantheliinae</taxon>
        <taxon>Dichanthelium</taxon>
    </lineage>
</organism>
<evidence type="ECO:0000313" key="2">
    <source>
        <dbReference type="EMBL" id="OEL36568.1"/>
    </source>
</evidence>
<reference evidence="2 3" key="1">
    <citation type="submission" date="2016-09" db="EMBL/GenBank/DDBJ databases">
        <title>The draft genome of Dichanthelium oligosanthes: A C3 panicoid grass species.</title>
        <authorList>
            <person name="Studer A.J."/>
            <person name="Schnable J.C."/>
            <person name="Brutnell T.P."/>
        </authorList>
    </citation>
    <scope>NUCLEOTIDE SEQUENCE [LARGE SCALE GENOMIC DNA]</scope>
    <source>
        <strain evidence="3">cv. Kellogg 1175</strain>
        <tissue evidence="2">Leaf</tissue>
    </source>
</reference>